<gene>
    <name evidence="3" type="ORF">GCM10007888_38830</name>
    <name evidence="2" type="ORF">MOX02_44990</name>
</gene>
<dbReference type="OrthoDB" id="3292504at2"/>
<dbReference type="Proteomes" id="UP001156856">
    <property type="component" value="Unassembled WGS sequence"/>
</dbReference>
<evidence type="ECO:0000313" key="2">
    <source>
        <dbReference type="EMBL" id="GEP06461.1"/>
    </source>
</evidence>
<dbReference type="AlphaFoldDB" id="A0A512J924"/>
<reference evidence="3" key="1">
    <citation type="journal article" date="2014" name="Int. J. Syst. Evol. Microbiol.">
        <title>Complete genome of a new Firmicutes species belonging to the dominant human colonic microbiota ('Ruminococcus bicirculans') reveals two chromosomes and a selective capacity to utilize plant glucans.</title>
        <authorList>
            <consortium name="NISC Comparative Sequencing Program"/>
            <person name="Wegmann U."/>
            <person name="Louis P."/>
            <person name="Goesmann A."/>
            <person name="Henrissat B."/>
            <person name="Duncan S.H."/>
            <person name="Flint H.J."/>
        </authorList>
    </citation>
    <scope>NUCLEOTIDE SEQUENCE</scope>
    <source>
        <strain evidence="3">NBRC 107715</strain>
    </source>
</reference>
<dbReference type="InterPro" id="IPR011604">
    <property type="entry name" value="PDDEXK-like_dom_sf"/>
</dbReference>
<protein>
    <recommendedName>
        <fullName evidence="1">Putative exodeoxyribonuclease 8 PDDEXK-like domain-containing protein</fullName>
    </recommendedName>
</protein>
<evidence type="ECO:0000313" key="5">
    <source>
        <dbReference type="Proteomes" id="UP001156856"/>
    </source>
</evidence>
<reference evidence="3" key="4">
    <citation type="submission" date="2023-01" db="EMBL/GenBank/DDBJ databases">
        <title>Draft genome sequence of Methylobacterium oxalidis strain NBRC 107715.</title>
        <authorList>
            <person name="Sun Q."/>
            <person name="Mori K."/>
        </authorList>
    </citation>
    <scope>NUCLEOTIDE SEQUENCE</scope>
    <source>
        <strain evidence="3">NBRC 107715</strain>
    </source>
</reference>
<dbReference type="Pfam" id="PF12684">
    <property type="entry name" value="DUF3799"/>
    <property type="match status" value="1"/>
</dbReference>
<name>A0A512J924_9HYPH</name>
<organism evidence="2 4">
    <name type="scientific">Methylobacterium oxalidis</name>
    <dbReference type="NCBI Taxonomy" id="944322"/>
    <lineage>
        <taxon>Bacteria</taxon>
        <taxon>Pseudomonadati</taxon>
        <taxon>Pseudomonadota</taxon>
        <taxon>Alphaproteobacteria</taxon>
        <taxon>Hyphomicrobiales</taxon>
        <taxon>Methylobacteriaceae</taxon>
        <taxon>Methylobacterium</taxon>
    </lineage>
</organism>
<dbReference type="Gene3D" id="3.90.320.10">
    <property type="match status" value="1"/>
</dbReference>
<dbReference type="EMBL" id="BSPK01000072">
    <property type="protein sequence ID" value="GLS65501.1"/>
    <property type="molecule type" value="Genomic_DNA"/>
</dbReference>
<feature type="domain" description="Putative exodeoxyribonuclease 8 PDDEXK-like" evidence="1">
    <location>
        <begin position="64"/>
        <end position="284"/>
    </location>
</feature>
<evidence type="ECO:0000259" key="1">
    <source>
        <dbReference type="Pfam" id="PF12684"/>
    </source>
</evidence>
<proteinExistence type="predicted"/>
<sequence length="328" mass="36239">MRIIEHTEGKVSGPGFYRMPAALYHADPCPEPSLSSSIARTIVEQTERHAHAAHPRLGAEAEDPKKRKLDTGSVAHELLTGQGRGIHVITATDKGGEPVTTYQSKAAQAERDDAIARGETPVLPCDLERAEKIVAAVQQRLQTTRGAERAFVHGEGELALIWRDRTGIWGRALLDWFDLDTATIDDLKTTSAGLSDRTLATRIAEGLDIQEAWYRRGLAHLMPELSGRIRFRFVFVEADAPHEVRVVPLTGSQQYLGERRMIAAAVAFRECLKSGVWPGYPEEVSPVEPASWAEARWEAREISDPLFRRYGAQISLALSPYSPTEDAA</sequence>
<evidence type="ECO:0000313" key="4">
    <source>
        <dbReference type="Proteomes" id="UP000321960"/>
    </source>
</evidence>
<dbReference type="Proteomes" id="UP000321960">
    <property type="component" value="Unassembled WGS sequence"/>
</dbReference>
<reference evidence="5" key="2">
    <citation type="journal article" date="2019" name="Int. J. Syst. Evol. Microbiol.">
        <title>The Global Catalogue of Microorganisms (GCM) 10K type strain sequencing project: providing services to taxonomists for standard genome sequencing and annotation.</title>
        <authorList>
            <consortium name="The Broad Institute Genomics Platform"/>
            <consortium name="The Broad Institute Genome Sequencing Center for Infectious Disease"/>
            <person name="Wu L."/>
            <person name="Ma J."/>
        </authorList>
    </citation>
    <scope>NUCLEOTIDE SEQUENCE [LARGE SCALE GENOMIC DNA]</scope>
    <source>
        <strain evidence="5">NBRC 107715</strain>
    </source>
</reference>
<comment type="caution">
    <text evidence="2">The sequence shown here is derived from an EMBL/GenBank/DDBJ whole genome shotgun (WGS) entry which is preliminary data.</text>
</comment>
<dbReference type="EMBL" id="BJZU01000104">
    <property type="protein sequence ID" value="GEP06461.1"/>
    <property type="molecule type" value="Genomic_DNA"/>
</dbReference>
<reference evidence="2 4" key="3">
    <citation type="submission" date="2019-07" db="EMBL/GenBank/DDBJ databases">
        <title>Whole genome shotgun sequence of Methylobacterium oxalidis NBRC 107715.</title>
        <authorList>
            <person name="Hosoyama A."/>
            <person name="Uohara A."/>
            <person name="Ohji S."/>
            <person name="Ichikawa N."/>
        </authorList>
    </citation>
    <scope>NUCLEOTIDE SEQUENCE [LARGE SCALE GENOMIC DNA]</scope>
    <source>
        <strain evidence="2 4">NBRC 107715</strain>
    </source>
</reference>
<keyword evidence="5" id="KW-1185">Reference proteome</keyword>
<evidence type="ECO:0000313" key="3">
    <source>
        <dbReference type="EMBL" id="GLS65501.1"/>
    </source>
</evidence>
<dbReference type="RefSeq" id="WP_147028012.1">
    <property type="nucleotide sequence ID" value="NZ_BJZU01000104.1"/>
</dbReference>
<accession>A0A512J924</accession>
<dbReference type="InterPro" id="IPR024432">
    <property type="entry name" value="Put_RecE_PDDEXK-like_dom"/>
</dbReference>